<sequence length="96" mass="11138">IITYLQNPDVTLPKLLSTLKEFGRLSGYKLNITKTQILTVNYSTSKSIKQNYKLTWDADKMKYLGVYISQDFNSLFPLNLTNCWTQYKKIQLAGLH</sequence>
<reference evidence="1" key="2">
    <citation type="submission" date="2025-09" db="UniProtKB">
        <authorList>
            <consortium name="Ensembl"/>
        </authorList>
    </citation>
    <scope>IDENTIFICATION</scope>
</reference>
<organism evidence="1 2">
    <name type="scientific">Neogobius melanostomus</name>
    <name type="common">round goby</name>
    <dbReference type="NCBI Taxonomy" id="47308"/>
    <lineage>
        <taxon>Eukaryota</taxon>
        <taxon>Metazoa</taxon>
        <taxon>Chordata</taxon>
        <taxon>Craniata</taxon>
        <taxon>Vertebrata</taxon>
        <taxon>Euteleostomi</taxon>
        <taxon>Actinopterygii</taxon>
        <taxon>Neopterygii</taxon>
        <taxon>Teleostei</taxon>
        <taxon>Neoteleostei</taxon>
        <taxon>Acanthomorphata</taxon>
        <taxon>Gobiaria</taxon>
        <taxon>Gobiiformes</taxon>
        <taxon>Gobioidei</taxon>
        <taxon>Gobiidae</taxon>
        <taxon>Benthophilinae</taxon>
        <taxon>Neogobiini</taxon>
        <taxon>Neogobius</taxon>
    </lineage>
</organism>
<dbReference type="Proteomes" id="UP000694523">
    <property type="component" value="Unplaced"/>
</dbReference>
<dbReference type="PANTHER" id="PTHR31635">
    <property type="entry name" value="REVERSE TRANSCRIPTASE DOMAIN-CONTAINING PROTEIN-RELATED"/>
    <property type="match status" value="1"/>
</dbReference>
<evidence type="ECO:0000313" key="1">
    <source>
        <dbReference type="Ensembl" id="ENSNMLP00000036707.1"/>
    </source>
</evidence>
<evidence type="ECO:0008006" key="3">
    <source>
        <dbReference type="Google" id="ProtNLM"/>
    </source>
</evidence>
<proteinExistence type="predicted"/>
<reference evidence="1" key="1">
    <citation type="submission" date="2025-08" db="UniProtKB">
        <authorList>
            <consortium name="Ensembl"/>
        </authorList>
    </citation>
    <scope>IDENTIFICATION</scope>
</reference>
<name>A0A8C6UHF1_9GOBI</name>
<protein>
    <recommendedName>
        <fullName evidence="3">Reverse transcriptase</fullName>
    </recommendedName>
</protein>
<evidence type="ECO:0000313" key="2">
    <source>
        <dbReference type="Proteomes" id="UP000694523"/>
    </source>
</evidence>
<dbReference type="PANTHER" id="PTHR31635:SF196">
    <property type="entry name" value="REVERSE TRANSCRIPTASE DOMAIN-CONTAINING PROTEIN-RELATED"/>
    <property type="match status" value="1"/>
</dbReference>
<keyword evidence="2" id="KW-1185">Reference proteome</keyword>
<dbReference type="AlphaFoldDB" id="A0A8C6UHF1"/>
<dbReference type="Ensembl" id="ENSNMLT00000040893.1">
    <property type="protein sequence ID" value="ENSNMLP00000036707.1"/>
    <property type="gene ID" value="ENSNMLG00000022758.1"/>
</dbReference>
<accession>A0A8C6UHF1</accession>